<dbReference type="GO" id="GO:0016301">
    <property type="term" value="F:kinase activity"/>
    <property type="evidence" value="ECO:0007669"/>
    <property type="project" value="UniProtKB-KW"/>
</dbReference>
<keyword evidence="4" id="KW-0479">Metal-binding</keyword>
<evidence type="ECO:0000256" key="11">
    <source>
        <dbReference type="ARBA" id="ARBA00023264"/>
    </source>
</evidence>
<feature type="domain" description="DAGKc" evidence="12">
    <location>
        <begin position="1"/>
        <end position="128"/>
    </location>
</feature>
<dbReference type="Gene3D" id="2.60.200.40">
    <property type="match status" value="1"/>
</dbReference>
<keyword evidence="6 13" id="KW-0418">Kinase</keyword>
<dbReference type="GO" id="GO:0046872">
    <property type="term" value="F:metal ion binding"/>
    <property type="evidence" value="ECO:0007669"/>
    <property type="project" value="UniProtKB-KW"/>
</dbReference>
<evidence type="ECO:0000256" key="10">
    <source>
        <dbReference type="ARBA" id="ARBA00023209"/>
    </source>
</evidence>
<keyword evidence="10" id="KW-0594">Phospholipid biosynthesis</keyword>
<keyword evidence="7" id="KW-0067">ATP-binding</keyword>
<gene>
    <name evidence="13" type="ORF">DI628_07750</name>
</gene>
<dbReference type="AlphaFoldDB" id="A0A6N4RCM0"/>
<dbReference type="GO" id="GO:0005886">
    <property type="term" value="C:plasma membrane"/>
    <property type="evidence" value="ECO:0007669"/>
    <property type="project" value="TreeGrafter"/>
</dbReference>
<sequence length="292" mass="31013">MPDRPYLLLINAQARQGGNAVRQIEEHFAKAGKRLTVVRLKGNTDASAIVDAQCKGHRAVLVAGGDGTLNRAARGLMACSLPLGVIPLGTANDFARTMGIPTKLSDALDVILGGHTCTVDLGDVNGHLYFNVASVGFSAMLAHELTYEAKQRWGVLGYALTAAKVLAKARPFAATLMAGGEVHQVRTLQVAVGNGAYYGGGMKVASDAAPDDGALDTYSLELAHISELLALGPMLKTGTHELWPNVRTLRSETVELYTRVPMPVNADGELVTQTPAVFKVREKVLKVYVPDV</sequence>
<dbReference type="NCBIfam" id="TIGR00147">
    <property type="entry name" value="YegS/Rv2252/BmrU family lipid kinase"/>
    <property type="match status" value="1"/>
</dbReference>
<dbReference type="GO" id="GO:0005524">
    <property type="term" value="F:ATP binding"/>
    <property type="evidence" value="ECO:0007669"/>
    <property type="project" value="UniProtKB-KW"/>
</dbReference>
<dbReference type="SUPFAM" id="SSF111331">
    <property type="entry name" value="NAD kinase/diacylglycerol kinase-like"/>
    <property type="match status" value="1"/>
</dbReference>
<reference evidence="13 14" key="1">
    <citation type="journal article" date="2017" name="Nat. Commun.">
        <title>In situ click chemistry generation of cyclooxygenase-2 inhibitors.</title>
        <authorList>
            <person name="Bhardwaj A."/>
            <person name="Kaur J."/>
            <person name="Wuest M."/>
            <person name="Wuest F."/>
        </authorList>
    </citation>
    <scope>NUCLEOTIDE SEQUENCE [LARGE SCALE GENOMIC DNA]</scope>
    <source>
        <strain evidence="13">S2_018_000_R2_106</strain>
    </source>
</reference>
<keyword evidence="9" id="KW-0443">Lipid metabolism</keyword>
<dbReference type="InterPro" id="IPR050187">
    <property type="entry name" value="Lipid_Phosphate_FormReg"/>
</dbReference>
<dbReference type="InterPro" id="IPR016064">
    <property type="entry name" value="NAD/diacylglycerol_kinase_sf"/>
</dbReference>
<keyword evidence="11" id="KW-1208">Phospholipid metabolism</keyword>
<evidence type="ECO:0000259" key="12">
    <source>
        <dbReference type="PROSITE" id="PS50146"/>
    </source>
</evidence>
<dbReference type="EMBL" id="VAFM01000002">
    <property type="protein sequence ID" value="TKW60776.1"/>
    <property type="molecule type" value="Genomic_DNA"/>
</dbReference>
<protein>
    <submittedName>
        <fullName evidence="13">Lipid kinase</fullName>
    </submittedName>
</protein>
<proteinExistence type="predicted"/>
<dbReference type="PANTHER" id="PTHR12358">
    <property type="entry name" value="SPHINGOSINE KINASE"/>
    <property type="match status" value="1"/>
</dbReference>
<evidence type="ECO:0000256" key="6">
    <source>
        <dbReference type="ARBA" id="ARBA00022777"/>
    </source>
</evidence>
<organism evidence="13 14">
    <name type="scientific">Blastochloris viridis</name>
    <name type="common">Rhodopseudomonas viridis</name>
    <dbReference type="NCBI Taxonomy" id="1079"/>
    <lineage>
        <taxon>Bacteria</taxon>
        <taxon>Pseudomonadati</taxon>
        <taxon>Pseudomonadota</taxon>
        <taxon>Alphaproteobacteria</taxon>
        <taxon>Hyphomicrobiales</taxon>
        <taxon>Blastochloridaceae</taxon>
        <taxon>Blastochloris</taxon>
    </lineage>
</organism>
<dbReference type="SMART" id="SM00046">
    <property type="entry name" value="DAGKc"/>
    <property type="match status" value="1"/>
</dbReference>
<dbReference type="PANTHER" id="PTHR12358:SF106">
    <property type="entry name" value="LIPID KINASE YEGS"/>
    <property type="match status" value="1"/>
</dbReference>
<evidence type="ECO:0000256" key="3">
    <source>
        <dbReference type="ARBA" id="ARBA00022679"/>
    </source>
</evidence>
<dbReference type="InterPro" id="IPR045540">
    <property type="entry name" value="YegS/DAGK_C"/>
</dbReference>
<keyword evidence="3" id="KW-0808">Transferase</keyword>
<comment type="caution">
    <text evidence="13">The sequence shown here is derived from an EMBL/GenBank/DDBJ whole genome shotgun (WGS) entry which is preliminary data.</text>
</comment>
<dbReference type="NCBIfam" id="NF009604">
    <property type="entry name" value="PRK13057.1"/>
    <property type="match status" value="1"/>
</dbReference>
<dbReference type="InterPro" id="IPR005218">
    <property type="entry name" value="Diacylglycerol/lipid_kinase"/>
</dbReference>
<evidence type="ECO:0000256" key="7">
    <source>
        <dbReference type="ARBA" id="ARBA00022840"/>
    </source>
</evidence>
<dbReference type="PROSITE" id="PS50146">
    <property type="entry name" value="DAGK"/>
    <property type="match status" value="1"/>
</dbReference>
<dbReference type="Pfam" id="PF00781">
    <property type="entry name" value="DAGK_cat"/>
    <property type="match status" value="1"/>
</dbReference>
<dbReference type="InterPro" id="IPR017438">
    <property type="entry name" value="ATP-NAD_kinase_N"/>
</dbReference>
<evidence type="ECO:0000313" key="14">
    <source>
        <dbReference type="Proteomes" id="UP000320948"/>
    </source>
</evidence>
<evidence type="ECO:0000313" key="13">
    <source>
        <dbReference type="EMBL" id="TKW60776.1"/>
    </source>
</evidence>
<name>A0A6N4RCM0_BLAVI</name>
<keyword evidence="8" id="KW-0460">Magnesium</keyword>
<accession>A0A6N4RCM0</accession>
<dbReference type="GO" id="GO:0008654">
    <property type="term" value="P:phospholipid biosynthetic process"/>
    <property type="evidence" value="ECO:0007669"/>
    <property type="project" value="UniProtKB-KW"/>
</dbReference>
<dbReference type="Gene3D" id="3.40.50.10330">
    <property type="entry name" value="Probable inorganic polyphosphate/atp-NAD kinase, domain 1"/>
    <property type="match status" value="1"/>
</dbReference>
<comment type="cofactor">
    <cofactor evidence="1">
        <name>Mg(2+)</name>
        <dbReference type="ChEBI" id="CHEBI:18420"/>
    </cofactor>
</comment>
<evidence type="ECO:0000256" key="5">
    <source>
        <dbReference type="ARBA" id="ARBA00022741"/>
    </source>
</evidence>
<dbReference type="InterPro" id="IPR001206">
    <property type="entry name" value="Diacylglycerol_kinase_cat_dom"/>
</dbReference>
<keyword evidence="5" id="KW-0547">Nucleotide-binding</keyword>
<evidence type="ECO:0000256" key="2">
    <source>
        <dbReference type="ARBA" id="ARBA00022516"/>
    </source>
</evidence>
<dbReference type="Pfam" id="PF19279">
    <property type="entry name" value="YegS_C"/>
    <property type="match status" value="1"/>
</dbReference>
<evidence type="ECO:0000256" key="8">
    <source>
        <dbReference type="ARBA" id="ARBA00022842"/>
    </source>
</evidence>
<evidence type="ECO:0000256" key="1">
    <source>
        <dbReference type="ARBA" id="ARBA00001946"/>
    </source>
</evidence>
<evidence type="ECO:0000256" key="4">
    <source>
        <dbReference type="ARBA" id="ARBA00022723"/>
    </source>
</evidence>
<dbReference type="Proteomes" id="UP000320948">
    <property type="component" value="Unassembled WGS sequence"/>
</dbReference>
<evidence type="ECO:0000256" key="9">
    <source>
        <dbReference type="ARBA" id="ARBA00023098"/>
    </source>
</evidence>
<keyword evidence="2" id="KW-0444">Lipid biosynthesis</keyword>